<dbReference type="PANTHER" id="PTHR11040:SF211">
    <property type="entry name" value="ZINC TRANSPORTER ZIP11"/>
    <property type="match status" value="1"/>
</dbReference>
<evidence type="ECO:0000313" key="9">
    <source>
        <dbReference type="EMBL" id="GGP24696.1"/>
    </source>
</evidence>
<gene>
    <name evidence="9" type="ORF">GCM10010971_05150</name>
</gene>
<dbReference type="RefSeq" id="WP_188688379.1">
    <property type="nucleotide sequence ID" value="NZ_BMLY01000001.1"/>
</dbReference>
<proteinExistence type="inferred from homology"/>
<name>A0ABQ2PHH3_9NEIS</name>
<feature type="transmembrane region" description="Helical" evidence="8">
    <location>
        <begin position="271"/>
        <end position="290"/>
    </location>
</feature>
<comment type="subcellular location">
    <subcellularLocation>
        <location evidence="1">Cell membrane</location>
        <topology evidence="1">Multi-pass membrane protein</topology>
    </subcellularLocation>
</comment>
<evidence type="ECO:0000256" key="7">
    <source>
        <dbReference type="ARBA" id="ARBA00023136"/>
    </source>
</evidence>
<feature type="transmembrane region" description="Helical" evidence="8">
    <location>
        <begin position="83"/>
        <end position="101"/>
    </location>
</feature>
<dbReference type="Proteomes" id="UP000621859">
    <property type="component" value="Unassembled WGS sequence"/>
</dbReference>
<keyword evidence="6 8" id="KW-1133">Transmembrane helix</keyword>
<evidence type="ECO:0000256" key="2">
    <source>
        <dbReference type="ARBA" id="ARBA00006939"/>
    </source>
</evidence>
<evidence type="ECO:0000256" key="4">
    <source>
        <dbReference type="ARBA" id="ARBA00022692"/>
    </source>
</evidence>
<keyword evidence="4 8" id="KW-0812">Transmembrane</keyword>
<protein>
    <submittedName>
        <fullName evidence="9">ZIP family metal transporter</fullName>
    </submittedName>
</protein>
<keyword evidence="5" id="KW-0862">Zinc</keyword>
<sequence>MTALILNLGEQLSAPNQGPAPFKKRYAVLALAVLVAGSVFFWFTRHNLEAGWVAGGSVALATALGALPVAFARRMPENLASSLMMIGGGIMATVTIGSVLPEAHEGMTRGMSSGVALSSVLVITVLGAWGFATWQASANKLAAKSGAEAERFGLLLFALAMTLQNLPEGIAAGVSMAGSAHGSALTFGISLQDIPEGFAVATALLRAGASPTKAALGGMASGLVELVGALIGAAALSVSAALLPVLLALAAGAMLWVIGKEMGPRLLARPGVLQASFATGLLIAVGFNFLPA</sequence>
<feature type="transmembrane region" description="Helical" evidence="8">
    <location>
        <begin position="26"/>
        <end position="44"/>
    </location>
</feature>
<feature type="transmembrane region" description="Helical" evidence="8">
    <location>
        <begin position="214"/>
        <end position="235"/>
    </location>
</feature>
<feature type="transmembrane region" description="Helical" evidence="8">
    <location>
        <begin position="113"/>
        <end position="134"/>
    </location>
</feature>
<dbReference type="Pfam" id="PF02535">
    <property type="entry name" value="Zip"/>
    <property type="match status" value="1"/>
</dbReference>
<dbReference type="PANTHER" id="PTHR11040">
    <property type="entry name" value="ZINC/IRON TRANSPORTER"/>
    <property type="match status" value="1"/>
</dbReference>
<keyword evidence="7 8" id="KW-0472">Membrane</keyword>
<dbReference type="EMBL" id="BMLY01000001">
    <property type="protein sequence ID" value="GGP24696.1"/>
    <property type="molecule type" value="Genomic_DNA"/>
</dbReference>
<evidence type="ECO:0000256" key="6">
    <source>
        <dbReference type="ARBA" id="ARBA00022989"/>
    </source>
</evidence>
<evidence type="ECO:0000256" key="8">
    <source>
        <dbReference type="SAM" id="Phobius"/>
    </source>
</evidence>
<comment type="caution">
    <text evidence="9">The sequence shown here is derived from an EMBL/GenBank/DDBJ whole genome shotgun (WGS) entry which is preliminary data.</text>
</comment>
<comment type="similarity">
    <text evidence="2">Belongs to the ZIP transporter (TC 2.A.5) family.</text>
</comment>
<evidence type="ECO:0000256" key="3">
    <source>
        <dbReference type="ARBA" id="ARBA00022475"/>
    </source>
</evidence>
<evidence type="ECO:0000313" key="10">
    <source>
        <dbReference type="Proteomes" id="UP000621859"/>
    </source>
</evidence>
<evidence type="ECO:0000256" key="1">
    <source>
        <dbReference type="ARBA" id="ARBA00004651"/>
    </source>
</evidence>
<keyword evidence="10" id="KW-1185">Reference proteome</keyword>
<feature type="transmembrane region" description="Helical" evidence="8">
    <location>
        <begin position="241"/>
        <end position="259"/>
    </location>
</feature>
<evidence type="ECO:0000256" key="5">
    <source>
        <dbReference type="ARBA" id="ARBA00022833"/>
    </source>
</evidence>
<dbReference type="InterPro" id="IPR003689">
    <property type="entry name" value="ZIP"/>
</dbReference>
<accession>A0ABQ2PHH3</accession>
<reference evidence="10" key="1">
    <citation type="journal article" date="2019" name="Int. J. Syst. Evol. Microbiol.">
        <title>The Global Catalogue of Microorganisms (GCM) 10K type strain sequencing project: providing services to taxonomists for standard genome sequencing and annotation.</title>
        <authorList>
            <consortium name="The Broad Institute Genomics Platform"/>
            <consortium name="The Broad Institute Genome Sequencing Center for Infectious Disease"/>
            <person name="Wu L."/>
            <person name="Ma J."/>
        </authorList>
    </citation>
    <scope>NUCLEOTIDE SEQUENCE [LARGE SCALE GENOMIC DNA]</scope>
    <source>
        <strain evidence="10">CGMCC 1.8860</strain>
    </source>
</reference>
<keyword evidence="3" id="KW-1003">Cell membrane</keyword>
<feature type="transmembrane region" description="Helical" evidence="8">
    <location>
        <begin position="50"/>
        <end position="71"/>
    </location>
</feature>
<organism evidence="9 10">
    <name type="scientific">Silvimonas amylolytica</name>
    <dbReference type="NCBI Taxonomy" id="449663"/>
    <lineage>
        <taxon>Bacteria</taxon>
        <taxon>Pseudomonadati</taxon>
        <taxon>Pseudomonadota</taxon>
        <taxon>Betaproteobacteria</taxon>
        <taxon>Neisseriales</taxon>
        <taxon>Chitinibacteraceae</taxon>
        <taxon>Silvimonas</taxon>
    </lineage>
</organism>